<feature type="compositionally biased region" description="Basic residues" evidence="1">
    <location>
        <begin position="84"/>
        <end position="103"/>
    </location>
</feature>
<dbReference type="Gene3D" id="3.40.50.1010">
    <property type="entry name" value="5'-nuclease"/>
    <property type="match status" value="1"/>
</dbReference>
<gene>
    <name evidence="2" type="ORF">TAPDE_000544</name>
</gene>
<protein>
    <recommendedName>
        <fullName evidence="4">NYN domain-containing protein</fullName>
    </recommendedName>
</protein>
<reference evidence="2 3" key="1">
    <citation type="journal article" date="2013" name="MBio">
        <title>Genome sequencing of the plant pathogen Taphrina deformans, the causal agent of peach leaf curl.</title>
        <authorList>
            <person name="Cisse O.H."/>
            <person name="Almeida J.M.G.C.F."/>
            <person name="Fonseca A."/>
            <person name="Kumar A.A."/>
            <person name="Salojaervi J."/>
            <person name="Overmyer K."/>
            <person name="Hauser P.M."/>
            <person name="Pagni M."/>
        </authorList>
    </citation>
    <scope>NUCLEOTIDE SEQUENCE [LARGE SCALE GENOMIC DNA]</scope>
    <source>
        <strain evidence="3">PYCC 5710 / ATCC 11124 / CBS 356.35 / IMI 108563 / JCM 9778 / NBRC 8474</strain>
    </source>
</reference>
<proteinExistence type="predicted"/>
<dbReference type="VEuPathDB" id="FungiDB:TAPDE_000544"/>
<keyword evidence="3" id="KW-1185">Reference proteome</keyword>
<comment type="caution">
    <text evidence="2">The sequence shown here is derived from an EMBL/GenBank/DDBJ whole genome shotgun (WGS) entry which is preliminary data.</text>
</comment>
<organism evidence="2 3">
    <name type="scientific">Taphrina deformans (strain PYCC 5710 / ATCC 11124 / CBS 356.35 / IMI 108563 / JCM 9778 / NBRC 8474)</name>
    <name type="common">Peach leaf curl fungus</name>
    <name type="synonym">Lalaria deformans</name>
    <dbReference type="NCBI Taxonomy" id="1097556"/>
    <lineage>
        <taxon>Eukaryota</taxon>
        <taxon>Fungi</taxon>
        <taxon>Dikarya</taxon>
        <taxon>Ascomycota</taxon>
        <taxon>Taphrinomycotina</taxon>
        <taxon>Taphrinomycetes</taxon>
        <taxon>Taphrinales</taxon>
        <taxon>Taphrinaceae</taxon>
        <taxon>Taphrina</taxon>
    </lineage>
</organism>
<evidence type="ECO:0000313" key="2">
    <source>
        <dbReference type="EMBL" id="CCG80891.1"/>
    </source>
</evidence>
<dbReference type="CDD" id="cd18724">
    <property type="entry name" value="PIN_LabA-like"/>
    <property type="match status" value="1"/>
</dbReference>
<evidence type="ECO:0000313" key="3">
    <source>
        <dbReference type="Proteomes" id="UP000013776"/>
    </source>
</evidence>
<dbReference type="STRING" id="1097556.R4X6R5"/>
<accession>R4X6R5</accession>
<dbReference type="eggNOG" id="ENOG502S3QT">
    <property type="taxonomic scope" value="Eukaryota"/>
</dbReference>
<name>R4X6R5_TAPDE</name>
<evidence type="ECO:0000256" key="1">
    <source>
        <dbReference type="SAM" id="MobiDB-lite"/>
    </source>
</evidence>
<sequence length="415" mass="46535">MPQVLGFDEILDQLQAIHIDPASIPATIFVKDSMPTADYGLGKFDTVWTYLKSDSFSHSSEDPSLFTTTKSYESDDADDVLSPKQRKQLKKRETRKMTRRLKHERREAAGLSDAGDVPELGDFSTASEPEAESDTYSEVALTKEERLQVLRSTLKTATEAFRPTHHKRVKPTRTDRILTLHKKLVIAGLDASLSSSSGRSTQSGSPDLLAFNDRIAHKQVKQKSTAPLDTHIFVDSSNIFLGFQNMLQQRYPLSYPSFSHHKPVMDIHVLDTILSRGRHSSVKALVGSAPLLQSWTEASDCGYEVSILERVAAFNASNKREQGVDELIHLKMMESLLDFETPGVMVLASGDANIAQFSSGFFNVVLRALGRGWKVEVWAFSRSVNRLWLDKAFRTEYTDAFSLHYLDDYLAELEA</sequence>
<evidence type="ECO:0008006" key="4">
    <source>
        <dbReference type="Google" id="ProtNLM"/>
    </source>
</evidence>
<feature type="region of interest" description="Disordered" evidence="1">
    <location>
        <begin position="74"/>
        <end position="139"/>
    </location>
</feature>
<dbReference type="EMBL" id="CAHR02000018">
    <property type="protein sequence ID" value="CCG80891.1"/>
    <property type="molecule type" value="Genomic_DNA"/>
</dbReference>
<dbReference type="Proteomes" id="UP000013776">
    <property type="component" value="Unassembled WGS sequence"/>
</dbReference>
<dbReference type="AlphaFoldDB" id="R4X6R5"/>
<dbReference type="OrthoDB" id="5590473at2759"/>